<proteinExistence type="predicted"/>
<name>A0A8S5RZ34_9CAUD</name>
<organism evidence="1">
    <name type="scientific">Myoviridae sp. ctNQV2</name>
    <dbReference type="NCBI Taxonomy" id="2827683"/>
    <lineage>
        <taxon>Viruses</taxon>
        <taxon>Duplodnaviria</taxon>
        <taxon>Heunggongvirae</taxon>
        <taxon>Uroviricota</taxon>
        <taxon>Caudoviricetes</taxon>
    </lineage>
</organism>
<reference evidence="1" key="1">
    <citation type="journal article" date="2021" name="Proc. Natl. Acad. Sci. U.S.A.">
        <title>A Catalog of Tens of Thousands of Viruses from Human Metagenomes Reveals Hidden Associations with Chronic Diseases.</title>
        <authorList>
            <person name="Tisza M.J."/>
            <person name="Buck C.B."/>
        </authorList>
    </citation>
    <scope>NUCLEOTIDE SEQUENCE</scope>
    <source>
        <strain evidence="1">CtNQV2</strain>
    </source>
</reference>
<dbReference type="EMBL" id="BK032510">
    <property type="protein sequence ID" value="DAF44022.1"/>
    <property type="molecule type" value="Genomic_DNA"/>
</dbReference>
<protein>
    <submittedName>
        <fullName evidence="1">Uncharacterized protein</fullName>
    </submittedName>
</protein>
<evidence type="ECO:0000313" key="1">
    <source>
        <dbReference type="EMBL" id="DAF44022.1"/>
    </source>
</evidence>
<sequence>MPNKAILSRFQTISPYHLILCIKTVYLSK</sequence>
<accession>A0A8S5RZ34</accession>